<dbReference type="CDD" id="cd00267">
    <property type="entry name" value="ABC_ATPase"/>
    <property type="match status" value="1"/>
</dbReference>
<dbReference type="GO" id="GO:0000731">
    <property type="term" value="P:DNA synthesis involved in DNA repair"/>
    <property type="evidence" value="ECO:0007669"/>
    <property type="project" value="TreeGrafter"/>
</dbReference>
<reference evidence="2 3" key="1">
    <citation type="submission" date="2019-03" db="EMBL/GenBank/DDBJ databases">
        <title>Luteimonas zhaokaii sp.nov., isolated from the rectal contents of Plateau pika in Yushu, Qinghai Province, China.</title>
        <authorList>
            <person name="Zhang G."/>
        </authorList>
    </citation>
    <scope>NUCLEOTIDE SEQUENCE [LARGE SCALE GENOMIC DNA]</scope>
    <source>
        <strain evidence="2 3">B9</strain>
    </source>
</reference>
<dbReference type="Proteomes" id="UP000294796">
    <property type="component" value="Unassembled WGS sequence"/>
</dbReference>
<proteinExistence type="predicted"/>
<dbReference type="RefSeq" id="WP_133321299.1">
    <property type="nucleotide sequence ID" value="NZ_SMTF01000003.1"/>
</dbReference>
<dbReference type="AlphaFoldDB" id="A0A4R5TYH0"/>
<gene>
    <name evidence="2" type="ORF">E2F46_06640</name>
</gene>
<dbReference type="PANTHER" id="PTHR32182">
    <property type="entry name" value="DNA REPLICATION AND REPAIR PROTEIN RECF"/>
    <property type="match status" value="1"/>
</dbReference>
<dbReference type="Pfam" id="PF13558">
    <property type="entry name" value="SbcC_Walker_B"/>
    <property type="match status" value="1"/>
</dbReference>
<keyword evidence="3" id="KW-1185">Reference proteome</keyword>
<dbReference type="GO" id="GO:0006302">
    <property type="term" value="P:double-strand break repair"/>
    <property type="evidence" value="ECO:0007669"/>
    <property type="project" value="TreeGrafter"/>
</dbReference>
<keyword evidence="1" id="KW-0175">Coiled coil</keyword>
<evidence type="ECO:0000256" key="1">
    <source>
        <dbReference type="SAM" id="Coils"/>
    </source>
</evidence>
<comment type="caution">
    <text evidence="2">The sequence shown here is derived from an EMBL/GenBank/DDBJ whole genome shotgun (WGS) entry which is preliminary data.</text>
</comment>
<evidence type="ECO:0000313" key="3">
    <source>
        <dbReference type="Proteomes" id="UP000294796"/>
    </source>
</evidence>
<evidence type="ECO:0000313" key="2">
    <source>
        <dbReference type="EMBL" id="TDK26266.1"/>
    </source>
</evidence>
<accession>A0A4R5TYH0</accession>
<dbReference type="SUPFAM" id="SSF52540">
    <property type="entry name" value="P-loop containing nucleoside triphosphate hydrolases"/>
    <property type="match status" value="1"/>
</dbReference>
<name>A0A4R5TYH0_9GAMM</name>
<dbReference type="EMBL" id="SMTF01000003">
    <property type="protein sequence ID" value="TDK26266.1"/>
    <property type="molecule type" value="Genomic_DNA"/>
</dbReference>
<dbReference type="Pfam" id="PF13555">
    <property type="entry name" value="AAA_29"/>
    <property type="match status" value="1"/>
</dbReference>
<sequence length="1148" mass="128020">MKRLERMVLVQFFVCDAEELSFSGHTALLGPNGTGKTALLDAIQIVMLGADSRRIKFNAKKSGTSDRRDIRDYCLGYFKPRDDSDGTGSGTQIARRKRDTSLTYISLVFRDDETGEALSAGVCLSASAHESKHRINGLYVARGVDLRLADHVESQGDEMWPLSWKEFEARLRRLTSSKGTTPVIEDRSEQFVGELLHVLQPRGVSINPVEYQKAFKKSLLLNQIDNVSDFVRDFVIDEEPIDRTRAMQQIHEFRRLQTLIEDLQERIDRLSGLQRQFQFVEREHRKVSSLEGLVAVYQVEEAADRASTLEQQLAEAEATMRQTQDRLTALEPALLAADKDVERVTQVLMQDPAAQDLQDKQSLLEERERSQGERVIALQRQVSQIQAALHACSGFVADPVRASALAADKQLTLATARVPQDGFSALGEAARQALRTVSSLSEPIRTEWLRAQQEHEHAKQEYQALSGSAENQRAGGVALPGGPGQAVEVLRHAGIQARPVCDLVDIIDPEWQRAIETYLARNRFALLVPAGKEDDAVRIIRRPGQRIAGVKIVQPQHLKERIGRRPEVWSVAALVTGTNDQAVAYLHGILGRIRRVSTEQELREHSQALTVDGLLSKSGSTETLELLPADKLVVGRRGTRPDEAALRRQLDAAGSKVSQLRTREKALEAARDRIVQLGESDEAQSAAQRLASEAETGRQAVASQKRLVAGISTAHVEALQTELATQVARREELRGEQRNADASLGASKAHIAATEAALTASWEDLERAQAAEAAKRKDADFDAQLVDELRSRIDVDSTGREREYPTRLDLCETQLGEARVAATRATNRALPEFGTFVDRYTYAVIEERSDWRKAMTWMELTKQQIIETKLHEYQPQADMARQVAEQAFRKDVVFKLREGMTRMKHNIDTLNRILDKCPPFSHNETYKFIFPLAEEHHKLHDYIMWTGNDDASGALFGDDSDLSKQIVAMLNPQPVEGRKPGKNPLEDFRLMFNFDLQIRENGVPFSTLSKRMQSSSNGEHLTPFYVVAAAALTHAYRMDQDDGREGAALMLLDEAFAAMDDQNAVATAKFIDGLGLQMIMGAPSADSAKLSSFTDTIYELVREGEVMEFHREELTALGHALLRSDMPSEHPELVQARLERGPDAPVGA</sequence>
<evidence type="ECO:0008006" key="4">
    <source>
        <dbReference type="Google" id="ProtNLM"/>
    </source>
</evidence>
<dbReference type="PANTHER" id="PTHR32182:SF0">
    <property type="entry name" value="DNA REPLICATION AND REPAIR PROTEIN RECF"/>
    <property type="match status" value="1"/>
</dbReference>
<dbReference type="Gene3D" id="3.40.50.300">
    <property type="entry name" value="P-loop containing nucleotide triphosphate hydrolases"/>
    <property type="match status" value="1"/>
</dbReference>
<feature type="coiled-coil region" evidence="1">
    <location>
        <begin position="246"/>
        <end position="326"/>
    </location>
</feature>
<dbReference type="InterPro" id="IPR027417">
    <property type="entry name" value="P-loop_NTPase"/>
</dbReference>
<dbReference type="OrthoDB" id="174137at2"/>
<protein>
    <recommendedName>
        <fullName evidence="4">AAA family ATPase</fullName>
    </recommendedName>
</protein>
<organism evidence="2 3">
    <name type="scientific">Luteimonas aestuarii</name>
    <dbReference type="NCBI Taxonomy" id="453837"/>
    <lineage>
        <taxon>Bacteria</taxon>
        <taxon>Pseudomonadati</taxon>
        <taxon>Pseudomonadota</taxon>
        <taxon>Gammaproteobacteria</taxon>
        <taxon>Lysobacterales</taxon>
        <taxon>Lysobacteraceae</taxon>
        <taxon>Luteimonas</taxon>
    </lineage>
</organism>